<evidence type="ECO:0000256" key="1">
    <source>
        <dbReference type="SAM" id="SignalP"/>
    </source>
</evidence>
<dbReference type="InterPro" id="IPR012533">
    <property type="entry name" value="YcnI-copper_dom"/>
</dbReference>
<feature type="domain" description="YncI copper-binding" evidence="2">
    <location>
        <begin position="27"/>
        <end position="173"/>
    </location>
</feature>
<evidence type="ECO:0000313" key="4">
    <source>
        <dbReference type="Proteomes" id="UP001379945"/>
    </source>
</evidence>
<gene>
    <name evidence="3" type="ORF">AACH00_04605</name>
</gene>
<organism evidence="3 4">
    <name type="scientific">Ideonella margarita</name>
    <dbReference type="NCBI Taxonomy" id="2984191"/>
    <lineage>
        <taxon>Bacteria</taxon>
        <taxon>Pseudomonadati</taxon>
        <taxon>Pseudomonadota</taxon>
        <taxon>Betaproteobacteria</taxon>
        <taxon>Burkholderiales</taxon>
        <taxon>Sphaerotilaceae</taxon>
        <taxon>Ideonella</taxon>
    </lineage>
</organism>
<feature type="signal peptide" evidence="1">
    <location>
        <begin position="1"/>
        <end position="26"/>
    </location>
</feature>
<keyword evidence="1" id="KW-0732">Signal</keyword>
<dbReference type="InterPro" id="IPR038507">
    <property type="entry name" value="YcnI-like_sf"/>
</dbReference>
<evidence type="ECO:0000259" key="2">
    <source>
        <dbReference type="Pfam" id="PF07987"/>
    </source>
</evidence>
<sequence length="184" mass="19958">MTFQSFKTSLLGAAALSMLLATAAQAHVSVEPAEAPAGSSAKVALRIGHGCEGTATHTVTVRIPAGFRGAKPMPKPGWKLSIRKDKLAEPYESHGRKVTEDVVDITWQATAREFWLEDAWYDEFVVRGQLPGQAGLLWWPVQQVCEKGRWDWVEVPKEGASAQGLKAPAARMNLVADPHAGHAH</sequence>
<dbReference type="Gene3D" id="2.60.40.2230">
    <property type="entry name" value="Uncharacterised protein YcnI-like PF07987, DUF1775"/>
    <property type="match status" value="1"/>
</dbReference>
<dbReference type="Pfam" id="PF07987">
    <property type="entry name" value="DUF1775"/>
    <property type="match status" value="1"/>
</dbReference>
<dbReference type="EMBL" id="JBBUTI010000003">
    <property type="protein sequence ID" value="MEK8045623.1"/>
    <property type="molecule type" value="Genomic_DNA"/>
</dbReference>
<dbReference type="Proteomes" id="UP001379945">
    <property type="component" value="Unassembled WGS sequence"/>
</dbReference>
<evidence type="ECO:0000313" key="3">
    <source>
        <dbReference type="EMBL" id="MEK8045623.1"/>
    </source>
</evidence>
<keyword evidence="4" id="KW-1185">Reference proteome</keyword>
<accession>A0ABU9C1B9</accession>
<feature type="chain" id="PRO_5046788106" evidence="1">
    <location>
        <begin position="27"/>
        <end position="184"/>
    </location>
</feature>
<proteinExistence type="predicted"/>
<dbReference type="RefSeq" id="WP_341397909.1">
    <property type="nucleotide sequence ID" value="NZ_JBBUTI010000003.1"/>
</dbReference>
<comment type="caution">
    <text evidence="3">The sequence shown here is derived from an EMBL/GenBank/DDBJ whole genome shotgun (WGS) entry which is preliminary data.</text>
</comment>
<reference evidence="3 4" key="1">
    <citation type="submission" date="2024-04" db="EMBL/GenBank/DDBJ databases">
        <title>Novel species of the genus Ideonella isolated from streams.</title>
        <authorList>
            <person name="Lu H."/>
        </authorList>
    </citation>
    <scope>NUCLEOTIDE SEQUENCE [LARGE SCALE GENOMIC DNA]</scope>
    <source>
        <strain evidence="3 4">LYT19W</strain>
    </source>
</reference>
<dbReference type="CDD" id="cd08545">
    <property type="entry name" value="YcnI_like"/>
    <property type="match status" value="1"/>
</dbReference>
<protein>
    <submittedName>
        <fullName evidence="3">YcnI family protein</fullName>
    </submittedName>
</protein>
<name>A0ABU9C1B9_9BURK</name>